<keyword evidence="7" id="KW-0479">Metal-binding</keyword>
<evidence type="ECO:0000256" key="7">
    <source>
        <dbReference type="PIRSR" id="PIRSR608901-2"/>
    </source>
</evidence>
<dbReference type="Pfam" id="PF05875">
    <property type="entry name" value="Ceramidase"/>
    <property type="match status" value="1"/>
</dbReference>
<feature type="transmembrane region" description="Helical" evidence="8">
    <location>
        <begin position="155"/>
        <end position="177"/>
    </location>
</feature>
<evidence type="ECO:0000313" key="9">
    <source>
        <dbReference type="EMBL" id="GMI48969.1"/>
    </source>
</evidence>
<evidence type="ECO:0000256" key="5">
    <source>
        <dbReference type="ARBA" id="ARBA00022989"/>
    </source>
</evidence>
<comment type="cofactor">
    <cofactor evidence="7">
        <name>Zn(2+)</name>
        <dbReference type="ChEBI" id="CHEBI:29105"/>
    </cofactor>
</comment>
<accession>A0A9W7LFX0</accession>
<dbReference type="EMBL" id="BRYA01000450">
    <property type="protein sequence ID" value="GMI48969.1"/>
    <property type="molecule type" value="Genomic_DNA"/>
</dbReference>
<reference evidence="10" key="1">
    <citation type="journal article" date="2023" name="Commun. Biol.">
        <title>Genome analysis of Parmales, the sister group of diatoms, reveals the evolutionary specialization of diatoms from phago-mixotrophs to photoautotrophs.</title>
        <authorList>
            <person name="Ban H."/>
            <person name="Sato S."/>
            <person name="Yoshikawa S."/>
            <person name="Yamada K."/>
            <person name="Nakamura Y."/>
            <person name="Ichinomiya M."/>
            <person name="Sato N."/>
            <person name="Blanc-Mathieu R."/>
            <person name="Endo H."/>
            <person name="Kuwata A."/>
            <person name="Ogata H."/>
        </authorList>
    </citation>
    <scope>NUCLEOTIDE SEQUENCE [LARGE SCALE GENOMIC DNA]</scope>
</reference>
<dbReference type="GO" id="GO:0016811">
    <property type="term" value="F:hydrolase activity, acting on carbon-nitrogen (but not peptide) bonds, in linear amides"/>
    <property type="evidence" value="ECO:0007669"/>
    <property type="project" value="InterPro"/>
</dbReference>
<dbReference type="OrthoDB" id="10547622at2759"/>
<feature type="transmembrane region" description="Helical" evidence="8">
    <location>
        <begin position="59"/>
        <end position="75"/>
    </location>
</feature>
<feature type="transmembrane region" description="Helical" evidence="8">
    <location>
        <begin position="25"/>
        <end position="47"/>
    </location>
</feature>
<dbReference type="InterPro" id="IPR008901">
    <property type="entry name" value="ACER"/>
</dbReference>
<dbReference type="GO" id="GO:0046872">
    <property type="term" value="F:metal ion binding"/>
    <property type="evidence" value="ECO:0007669"/>
    <property type="project" value="UniProtKB-KW"/>
</dbReference>
<evidence type="ECO:0000313" key="10">
    <source>
        <dbReference type="Proteomes" id="UP001165065"/>
    </source>
</evidence>
<keyword evidence="10" id="KW-1185">Reference proteome</keyword>
<keyword evidence="3 8" id="KW-0812">Transmembrane</keyword>
<proteinExistence type="inferred from homology"/>
<keyword evidence="6 8" id="KW-0472">Membrane</keyword>
<feature type="binding site" evidence="7">
    <location>
        <position position="46"/>
    </location>
    <ligand>
        <name>Zn(2+)</name>
        <dbReference type="ChEBI" id="CHEBI:29105"/>
        <note>catalytic</note>
    </ligand>
</feature>
<evidence type="ECO:0000256" key="4">
    <source>
        <dbReference type="ARBA" id="ARBA00022801"/>
    </source>
</evidence>
<evidence type="ECO:0000256" key="6">
    <source>
        <dbReference type="ARBA" id="ARBA00023136"/>
    </source>
</evidence>
<evidence type="ECO:0000256" key="2">
    <source>
        <dbReference type="ARBA" id="ARBA00009780"/>
    </source>
</evidence>
<dbReference type="GO" id="GO:0016020">
    <property type="term" value="C:membrane"/>
    <property type="evidence" value="ECO:0007669"/>
    <property type="project" value="UniProtKB-SubCell"/>
</dbReference>
<feature type="binding site" evidence="7">
    <location>
        <position position="201"/>
    </location>
    <ligand>
        <name>Zn(2+)</name>
        <dbReference type="ChEBI" id="CHEBI:29105"/>
        <note>catalytic</note>
    </ligand>
</feature>
<feature type="transmembrane region" description="Helical" evidence="8">
    <location>
        <begin position="121"/>
        <end position="143"/>
    </location>
</feature>
<evidence type="ECO:0000256" key="3">
    <source>
        <dbReference type="ARBA" id="ARBA00022692"/>
    </source>
</evidence>
<comment type="subcellular location">
    <subcellularLocation>
        <location evidence="1">Membrane</location>
        <topology evidence="1">Multi-pass membrane protein</topology>
    </subcellularLocation>
</comment>
<keyword evidence="4" id="KW-0378">Hydrolase</keyword>
<dbReference type="AlphaFoldDB" id="A0A9W7LFX0"/>
<gene>
    <name evidence="9" type="ORF">TrCOL_g13350</name>
</gene>
<name>A0A9W7LFX0_9STRA</name>
<comment type="similarity">
    <text evidence="2">Belongs to the alkaline ceramidase family.</text>
</comment>
<dbReference type="GO" id="GO:0006672">
    <property type="term" value="P:ceramide metabolic process"/>
    <property type="evidence" value="ECO:0007669"/>
    <property type="project" value="InterPro"/>
</dbReference>
<evidence type="ECO:0000256" key="1">
    <source>
        <dbReference type="ARBA" id="ARBA00004141"/>
    </source>
</evidence>
<keyword evidence="7" id="KW-0862">Zinc</keyword>
<comment type="caution">
    <text evidence="9">The sequence shown here is derived from an EMBL/GenBank/DDBJ whole genome shotgun (WGS) entry which is preliminary data.</text>
</comment>
<sequence length="264" mass="29420">MYTLSGIMGLTKTNQLRSLLHPSSIIYLNALDLCILAVSFGSASFHAMPCFFTQLLDEFPMVVLAQLYVAALLNAKDHLMRSDGERGNHSSNLTIYVITVNALITLTALCVYIVYEAFEIFVHLFTLLITIVVVVAGMVVRQGHREVGRGKMSKVVIEAAPSLYMSVLLILLGRMFWEFERSIYTSQTCPYSAFSPSFWLHPLWHTASAAAHMKFVDFCRHISIHATPPAQSTVGSSGSKLERVKVEPQSAINDRAYVRSRLSQ</sequence>
<organism evidence="9 10">
    <name type="scientific">Triparma columacea</name>
    <dbReference type="NCBI Taxonomy" id="722753"/>
    <lineage>
        <taxon>Eukaryota</taxon>
        <taxon>Sar</taxon>
        <taxon>Stramenopiles</taxon>
        <taxon>Ochrophyta</taxon>
        <taxon>Bolidophyceae</taxon>
        <taxon>Parmales</taxon>
        <taxon>Triparmaceae</taxon>
        <taxon>Triparma</taxon>
    </lineage>
</organism>
<protein>
    <submittedName>
        <fullName evidence="9">Uncharacterized protein</fullName>
    </submittedName>
</protein>
<feature type="binding site" evidence="7">
    <location>
        <position position="205"/>
    </location>
    <ligand>
        <name>Zn(2+)</name>
        <dbReference type="ChEBI" id="CHEBI:29105"/>
        <note>catalytic</note>
    </ligand>
</feature>
<dbReference type="Proteomes" id="UP001165065">
    <property type="component" value="Unassembled WGS sequence"/>
</dbReference>
<keyword evidence="5 8" id="KW-1133">Transmembrane helix</keyword>
<evidence type="ECO:0000256" key="8">
    <source>
        <dbReference type="SAM" id="Phobius"/>
    </source>
</evidence>
<feature type="transmembrane region" description="Helical" evidence="8">
    <location>
        <begin position="95"/>
        <end position="115"/>
    </location>
</feature>